<name>A0A5J5HRI7_9BACI</name>
<gene>
    <name evidence="2" type="ORF">F4V44_12365</name>
</gene>
<dbReference type="AlphaFoldDB" id="A0A5J5HRI7"/>
<evidence type="ECO:0000313" key="2">
    <source>
        <dbReference type="EMBL" id="KAA9023924.1"/>
    </source>
</evidence>
<evidence type="ECO:0000313" key="3">
    <source>
        <dbReference type="Proteomes" id="UP000326671"/>
    </source>
</evidence>
<dbReference type="GO" id="GO:0006281">
    <property type="term" value="P:DNA repair"/>
    <property type="evidence" value="ECO:0007669"/>
    <property type="project" value="InterPro"/>
</dbReference>
<sequence>MKLEKNKAYPLSVQSNLILYPLFKIKKKKQTNFKKPATEKVSQLYKEIDLAINELSLKEKRMLNQLIWGLTNDYFQFPVPFSRNGEIQSPLIPNQFTKQGEPEAIYPSNIELTAQIVTAYLKESEYEERMLRFKKCVNNQLSVQPDTETLQQAIIDTIQQITELQQTNSYILMAPPVPDRLDYIEAFNKYVHQVDEQKKCHHYNLTLTTLNEEQVLYVCKKCGIRALSLNEQNWIGMQDGFIINEINYKKVKEYKKQIEQTINQMDEMEGLKKYLAFYQMICHSNDIVSISENFGTLRRFNVTIDLPEFLQFYHRSPVKMIKKTAKNLVAAFNNQPLNKHTLSIVRDEINKFQESSLYEKKLSFLEEELHAFAIELHKKCEDMIKDSMPVTFTFGSVVLTRKQLYHVLKFVIILDGDFGINTCADVLAGSKSKKMKEYRLLENPYHGYLSTFSRAKVLEVLERLMYEEYTYRTHSDYPKYKPEKKAHEMLRLLEVLSHQDTDRQKEKILVDLSFESFIEMIDSTQLNEDMISGYMNKHFKESPALFYKKCLDYIRDSGTSKPNEVLIPYLVLHYDDKYKPIFDLIVKSRKGSTYGQFISDLYKRIERKDVVSCLKI</sequence>
<evidence type="ECO:0000259" key="1">
    <source>
        <dbReference type="Pfam" id="PF09382"/>
    </source>
</evidence>
<dbReference type="Proteomes" id="UP000326671">
    <property type="component" value="Unassembled WGS sequence"/>
</dbReference>
<dbReference type="EMBL" id="VYKL01000018">
    <property type="protein sequence ID" value="KAA9023924.1"/>
    <property type="molecule type" value="Genomic_DNA"/>
</dbReference>
<dbReference type="Pfam" id="PF09382">
    <property type="entry name" value="RQC"/>
    <property type="match status" value="1"/>
</dbReference>
<proteinExistence type="predicted"/>
<dbReference type="SUPFAM" id="SSF46785">
    <property type="entry name" value="Winged helix' DNA-binding domain"/>
    <property type="match status" value="1"/>
</dbReference>
<dbReference type="InterPro" id="IPR036390">
    <property type="entry name" value="WH_DNA-bd_sf"/>
</dbReference>
<reference evidence="2 3" key="1">
    <citation type="submission" date="2019-09" db="EMBL/GenBank/DDBJ databases">
        <title>Whole genome sequences of isolates from the Mars Exploration Rovers.</title>
        <authorList>
            <person name="Seuylemezian A."/>
            <person name="Vaishampayan P."/>
        </authorList>
    </citation>
    <scope>NUCLEOTIDE SEQUENCE [LARGE SCALE GENOMIC DNA]</scope>
    <source>
        <strain evidence="2 3">MER_TA_151</strain>
    </source>
</reference>
<comment type="caution">
    <text evidence="2">The sequence shown here is derived from an EMBL/GenBank/DDBJ whole genome shotgun (WGS) entry which is preliminary data.</text>
</comment>
<dbReference type="RefSeq" id="WP_150440324.1">
    <property type="nucleotide sequence ID" value="NZ_VYKL01000018.1"/>
</dbReference>
<dbReference type="GO" id="GO:0043138">
    <property type="term" value="F:3'-5' DNA helicase activity"/>
    <property type="evidence" value="ECO:0007669"/>
    <property type="project" value="InterPro"/>
</dbReference>
<dbReference type="InterPro" id="IPR036388">
    <property type="entry name" value="WH-like_DNA-bd_sf"/>
</dbReference>
<dbReference type="InterPro" id="IPR018982">
    <property type="entry name" value="RQC_domain"/>
</dbReference>
<dbReference type="GO" id="GO:0006260">
    <property type="term" value="P:DNA replication"/>
    <property type="evidence" value="ECO:0007669"/>
    <property type="project" value="InterPro"/>
</dbReference>
<organism evidence="2 3">
    <name type="scientific">Niallia endozanthoxylica</name>
    <dbReference type="NCBI Taxonomy" id="2036016"/>
    <lineage>
        <taxon>Bacteria</taxon>
        <taxon>Bacillati</taxon>
        <taxon>Bacillota</taxon>
        <taxon>Bacilli</taxon>
        <taxon>Bacillales</taxon>
        <taxon>Bacillaceae</taxon>
        <taxon>Niallia</taxon>
    </lineage>
</organism>
<keyword evidence="3" id="KW-1185">Reference proteome</keyword>
<dbReference type="Gene3D" id="1.10.10.10">
    <property type="entry name" value="Winged helix-like DNA-binding domain superfamily/Winged helix DNA-binding domain"/>
    <property type="match status" value="1"/>
</dbReference>
<accession>A0A5J5HRI7</accession>
<feature type="domain" description="RQC" evidence="1">
    <location>
        <begin position="406"/>
        <end position="491"/>
    </location>
</feature>
<protein>
    <recommendedName>
        <fullName evidence="1">RQC domain-containing protein</fullName>
    </recommendedName>
</protein>